<evidence type="ECO:0000313" key="5">
    <source>
        <dbReference type="Proteomes" id="UP000198923"/>
    </source>
</evidence>
<dbReference type="GO" id="GO:0046872">
    <property type="term" value="F:metal ion binding"/>
    <property type="evidence" value="ECO:0007669"/>
    <property type="project" value="UniProtKB-KW"/>
</dbReference>
<dbReference type="STRING" id="504805.SAMN05421505_112198"/>
<feature type="binding site" evidence="2">
    <location>
        <position position="100"/>
    </location>
    <ligand>
        <name>Fe cation</name>
        <dbReference type="ChEBI" id="CHEBI:24875"/>
    </ligand>
</feature>
<dbReference type="HAMAP" id="MF_00163">
    <property type="entry name" value="Pep_deformylase"/>
    <property type="match status" value="1"/>
</dbReference>
<protein>
    <recommendedName>
        <fullName evidence="2">Peptide deformylase-like</fullName>
    </recommendedName>
    <alternativeName>
        <fullName evidence="2">Polypeptide deformylase-like</fullName>
    </alternativeName>
</protein>
<keyword evidence="2" id="KW-0479">Metal-binding</keyword>
<feature type="binding site" evidence="2">
    <location>
        <position position="143"/>
    </location>
    <ligand>
        <name>Fe cation</name>
        <dbReference type="ChEBI" id="CHEBI:24875"/>
    </ligand>
</feature>
<dbReference type="PIRSF" id="PIRSF004749">
    <property type="entry name" value="Pep_def"/>
    <property type="match status" value="1"/>
</dbReference>
<dbReference type="PRINTS" id="PR01576">
    <property type="entry name" value="PDEFORMYLASE"/>
</dbReference>
<reference evidence="4 5" key="1">
    <citation type="submission" date="2016-10" db="EMBL/GenBank/DDBJ databases">
        <authorList>
            <person name="de Groot N.N."/>
        </authorList>
    </citation>
    <scope>NUCLEOTIDE SEQUENCE [LARGE SCALE GENOMIC DNA]</scope>
    <source>
        <strain evidence="4 5">CPCC 201354</strain>
    </source>
</reference>
<evidence type="ECO:0000256" key="2">
    <source>
        <dbReference type="HAMAP-Rule" id="MF_00163"/>
    </source>
</evidence>
<evidence type="ECO:0000256" key="1">
    <source>
        <dbReference type="ARBA" id="ARBA00010759"/>
    </source>
</evidence>
<keyword evidence="5" id="KW-1185">Reference proteome</keyword>
<dbReference type="SUPFAM" id="SSF56420">
    <property type="entry name" value="Peptide deformylase"/>
    <property type="match status" value="1"/>
</dbReference>
<dbReference type="Pfam" id="PF01327">
    <property type="entry name" value="Pep_deformylase"/>
    <property type="match status" value="1"/>
</dbReference>
<dbReference type="Proteomes" id="UP000198923">
    <property type="component" value="Unassembled WGS sequence"/>
</dbReference>
<comment type="caution">
    <text evidence="2">Lacks conserved residue(s) required for the propagation of feature annotation.</text>
</comment>
<dbReference type="RefSeq" id="WP_093171096.1">
    <property type="nucleotide sequence ID" value="NZ_FNCN01000012.1"/>
</dbReference>
<dbReference type="GO" id="GO:0042586">
    <property type="term" value="F:peptide deformylase activity"/>
    <property type="evidence" value="ECO:0007669"/>
    <property type="project" value="InterPro"/>
</dbReference>
<keyword evidence="2" id="KW-0408">Iron</keyword>
<dbReference type="Gene3D" id="3.90.45.10">
    <property type="entry name" value="Peptide deformylase"/>
    <property type="match status" value="1"/>
</dbReference>
<evidence type="ECO:0000313" key="4">
    <source>
        <dbReference type="EMBL" id="SDH21366.1"/>
    </source>
</evidence>
<gene>
    <name evidence="4" type="ORF">SAMN05421505_112198</name>
</gene>
<dbReference type="AlphaFoldDB" id="A0A1G8AKM8"/>
<comment type="similarity">
    <text evidence="1 2">Belongs to the polypeptide deformylase family.</text>
</comment>
<dbReference type="OrthoDB" id="9804313at2"/>
<feature type="region of interest" description="Disordered" evidence="3">
    <location>
        <begin position="1"/>
        <end position="23"/>
    </location>
</feature>
<organism evidence="4 5">
    <name type="scientific">Sinosporangium album</name>
    <dbReference type="NCBI Taxonomy" id="504805"/>
    <lineage>
        <taxon>Bacteria</taxon>
        <taxon>Bacillati</taxon>
        <taxon>Actinomycetota</taxon>
        <taxon>Actinomycetes</taxon>
        <taxon>Streptosporangiales</taxon>
        <taxon>Streptosporangiaceae</taxon>
        <taxon>Sinosporangium</taxon>
    </lineage>
</organism>
<accession>A0A1G8AKM8</accession>
<sequence>MTGDAPRAVLTAPHPLLTTPAEPVDATDPRVVALAAELLAALRTTRPSTGLAAPQIGTAVRLIAADVSLHPHARSCAGEVVLVNPRLVAASGWRAVREGCLSVPGLTGETVRASEITVRGELPGSGDAVTLRADAVEALCLQHQLDHLDGLLFLDRIVEASALHPVWQGLAAPALTRPRPSQPAPIRGS</sequence>
<dbReference type="InterPro" id="IPR023635">
    <property type="entry name" value="Peptide_deformylase"/>
</dbReference>
<dbReference type="EMBL" id="FNCN01000012">
    <property type="protein sequence ID" value="SDH21366.1"/>
    <property type="molecule type" value="Genomic_DNA"/>
</dbReference>
<name>A0A1G8AKM8_9ACTN</name>
<dbReference type="PANTHER" id="PTHR10458">
    <property type="entry name" value="PEPTIDE DEFORMYLASE"/>
    <property type="match status" value="1"/>
</dbReference>
<dbReference type="InterPro" id="IPR036821">
    <property type="entry name" value="Peptide_deformylase_sf"/>
</dbReference>
<comment type="cofactor">
    <cofactor evidence="2">
        <name>Fe(2+)</name>
        <dbReference type="ChEBI" id="CHEBI:29033"/>
    </cofactor>
    <text evidence="2">Binds 1 Fe(2+) ion.</text>
</comment>
<feature type="binding site" evidence="2">
    <location>
        <position position="147"/>
    </location>
    <ligand>
        <name>Fe cation</name>
        <dbReference type="ChEBI" id="CHEBI:24875"/>
    </ligand>
</feature>
<evidence type="ECO:0000256" key="3">
    <source>
        <dbReference type="SAM" id="MobiDB-lite"/>
    </source>
</evidence>
<proteinExistence type="inferred from homology"/>
<dbReference type="PANTHER" id="PTHR10458:SF22">
    <property type="entry name" value="PEPTIDE DEFORMYLASE"/>
    <property type="match status" value="1"/>
</dbReference>